<dbReference type="NCBIfam" id="NF009118">
    <property type="entry name" value="PRK12469.1"/>
    <property type="match status" value="1"/>
</dbReference>
<comment type="caution">
    <text evidence="13">The sequence shown here is derived from an EMBL/GenBank/DDBJ whole genome shotgun (WGS) entry which is preliminary data.</text>
</comment>
<dbReference type="NCBIfam" id="NF004595">
    <property type="entry name" value="PRK05932.1-2"/>
    <property type="match status" value="1"/>
</dbReference>
<name>A0ABT8ZDQ7_9GAMM</name>
<dbReference type="InterPro" id="IPR038709">
    <property type="entry name" value="RpoN_core-bd_sf"/>
</dbReference>
<evidence type="ECO:0000256" key="1">
    <source>
        <dbReference type="ARBA" id="ARBA00008798"/>
    </source>
</evidence>
<organism evidence="13 14">
    <name type="scientific">Acinetobacter geminorum</name>
    <dbReference type="NCBI Taxonomy" id="2730922"/>
    <lineage>
        <taxon>Bacteria</taxon>
        <taxon>Pseudomonadati</taxon>
        <taxon>Pseudomonadota</taxon>
        <taxon>Gammaproteobacteria</taxon>
        <taxon>Moraxellales</taxon>
        <taxon>Moraxellaceae</taxon>
        <taxon>Acinetobacter</taxon>
    </lineage>
</organism>
<dbReference type="PANTHER" id="PTHR32248">
    <property type="entry name" value="RNA POLYMERASE SIGMA-54 FACTOR"/>
    <property type="match status" value="1"/>
</dbReference>
<dbReference type="RefSeq" id="WP_086265266.1">
    <property type="nucleotide sequence ID" value="NZ_JAUPID010000020.1"/>
</dbReference>
<dbReference type="Gene3D" id="1.10.10.60">
    <property type="entry name" value="Homeodomain-like"/>
    <property type="match status" value="1"/>
</dbReference>
<comment type="function">
    <text evidence="10">Sigma factors are initiation factors that promote the attachment of RNA polymerase to specific initiation sites and are then released.</text>
</comment>
<keyword evidence="14" id="KW-1185">Reference proteome</keyword>
<keyword evidence="7 10" id="KW-0731">Sigma factor</keyword>
<evidence type="ECO:0000313" key="14">
    <source>
        <dbReference type="Proteomes" id="UP001175780"/>
    </source>
</evidence>
<evidence type="ECO:0000256" key="6">
    <source>
        <dbReference type="ARBA" id="ARBA00023015"/>
    </source>
</evidence>
<keyword evidence="6 10" id="KW-0805">Transcription regulation</keyword>
<sequence>MKLSVGLKVANSLSLTPQLQQAIRLLQLSSLELEQEIQIQLDSNPLLEKIEEESLTESLSTLENKESDDLTTELNANHLPDDLPVDTEWDDVYTHQSTALATPEFEEREDNRQVQLSLKEHILEQVNLLHFSKIDQLIAYCIVDALDDKGFLDAEIEEIILAAQQLLNEMDIEEEIEEDEVLVVLKHIQRLDPLGIGSRNLAECLKIQLEFLPKDVEYLNEAKNLLQYYELLIANDLNKLLKQTGLTKDQLKFAINLLKTLKPYPGMDFDKQESDYQIPDVVVSKKDLHWQVQLNPDVLPKLRINSFYSSMIRRADQSEDNLYLRNQMLEAKNFIKSIDERHKTLLKVASCIVEHQKAFLEIGPEAMKPLVLRDVAEEVELHESTVSRVTTNKYMLTPRGLFELKYFFSSHVGTTAGGEASSTAIRAMIKKLVANENPRKPLSDNVIATLLKDEGIEVARRTVAKYRESLHIPSSSERKVLI</sequence>
<feature type="domain" description="RNA polymerase sigma factor 54 DNA-binding" evidence="11">
    <location>
        <begin position="323"/>
        <end position="479"/>
    </location>
</feature>
<dbReference type="NCBIfam" id="TIGR02395">
    <property type="entry name" value="rpoN_sigma"/>
    <property type="match status" value="1"/>
</dbReference>
<proteinExistence type="inferred from homology"/>
<reference evidence="13" key="1">
    <citation type="submission" date="2023-07" db="EMBL/GenBank/DDBJ databases">
        <title>Whole genome sequencing of environmental Acinetobacter calcoaceticus-baumannii complex from non-hospital environment.</title>
        <authorList>
            <person name="Wee S.K."/>
            <person name="Khoo E.Z.Y."/>
            <person name="Mohammad T.A.-H."/>
            <person name="Tan S.E.K."/>
            <person name="Yap E.P.H."/>
        </authorList>
    </citation>
    <scope>NUCLEOTIDE SEQUENCE</scope>
    <source>
        <strain evidence="13">PUMA0118</strain>
    </source>
</reference>
<dbReference type="InterPro" id="IPR007634">
    <property type="entry name" value="RNA_pol_sigma_54_DNA-bd"/>
</dbReference>
<evidence type="ECO:0000256" key="5">
    <source>
        <dbReference type="ARBA" id="ARBA00022695"/>
    </source>
</evidence>
<dbReference type="PIRSF" id="PIRSF000774">
    <property type="entry name" value="RpoN"/>
    <property type="match status" value="1"/>
</dbReference>
<dbReference type="Pfam" id="PF04963">
    <property type="entry name" value="Sigma54_CBD"/>
    <property type="match status" value="1"/>
</dbReference>
<keyword evidence="3 10" id="KW-0240">DNA-directed RNA polymerase</keyword>
<accession>A0ABT8ZDQ7</accession>
<evidence type="ECO:0000256" key="4">
    <source>
        <dbReference type="ARBA" id="ARBA00022679"/>
    </source>
</evidence>
<feature type="domain" description="RNA polymerase sigma factor 54 core-binding" evidence="12">
    <location>
        <begin position="113"/>
        <end position="308"/>
    </location>
</feature>
<dbReference type="Pfam" id="PF00309">
    <property type="entry name" value="Sigma54_AID"/>
    <property type="match status" value="1"/>
</dbReference>
<dbReference type="PROSITE" id="PS50044">
    <property type="entry name" value="SIGMA54_3"/>
    <property type="match status" value="1"/>
</dbReference>
<evidence type="ECO:0000256" key="8">
    <source>
        <dbReference type="ARBA" id="ARBA00023125"/>
    </source>
</evidence>
<evidence type="ECO:0000259" key="12">
    <source>
        <dbReference type="Pfam" id="PF04963"/>
    </source>
</evidence>
<comment type="similarity">
    <text evidence="1 10">Belongs to the sigma-54 factor family.</text>
</comment>
<evidence type="ECO:0000256" key="3">
    <source>
        <dbReference type="ARBA" id="ARBA00022478"/>
    </source>
</evidence>
<dbReference type="InterPro" id="IPR000394">
    <property type="entry name" value="RNA_pol_sigma_54"/>
</dbReference>
<keyword evidence="9 10" id="KW-0804">Transcription</keyword>
<keyword evidence="5 10" id="KW-0548">Nucleotidyltransferase</keyword>
<dbReference type="PRINTS" id="PR00045">
    <property type="entry name" value="SIGMA54FCT"/>
</dbReference>
<evidence type="ECO:0000256" key="9">
    <source>
        <dbReference type="ARBA" id="ARBA00023163"/>
    </source>
</evidence>
<evidence type="ECO:0000256" key="2">
    <source>
        <dbReference type="ARBA" id="ARBA00019942"/>
    </source>
</evidence>
<evidence type="ECO:0000256" key="10">
    <source>
        <dbReference type="PIRNR" id="PIRNR000774"/>
    </source>
</evidence>
<evidence type="ECO:0000259" key="11">
    <source>
        <dbReference type="Pfam" id="PF04552"/>
    </source>
</evidence>
<gene>
    <name evidence="13" type="ORF">Q5X34_14340</name>
</gene>
<protein>
    <recommendedName>
        <fullName evidence="2 10">RNA polymerase sigma-54 factor</fullName>
    </recommendedName>
</protein>
<evidence type="ECO:0000256" key="7">
    <source>
        <dbReference type="ARBA" id="ARBA00023082"/>
    </source>
</evidence>
<evidence type="ECO:0000313" key="13">
    <source>
        <dbReference type="EMBL" id="MDO7362847.1"/>
    </source>
</evidence>
<dbReference type="PROSITE" id="PS00718">
    <property type="entry name" value="SIGMA54_2"/>
    <property type="match status" value="1"/>
</dbReference>
<dbReference type="InterPro" id="IPR007046">
    <property type="entry name" value="RNA_pol_sigma_54_core-bd"/>
</dbReference>
<dbReference type="Proteomes" id="UP001175780">
    <property type="component" value="Unassembled WGS sequence"/>
</dbReference>
<keyword evidence="8 10" id="KW-0238">DNA-binding</keyword>
<dbReference type="Pfam" id="PF04552">
    <property type="entry name" value="Sigma54_DBD"/>
    <property type="match status" value="1"/>
</dbReference>
<dbReference type="GO" id="GO:0003899">
    <property type="term" value="F:DNA-directed RNA polymerase activity"/>
    <property type="evidence" value="ECO:0007669"/>
    <property type="project" value="UniProtKB-EC"/>
</dbReference>
<dbReference type="EMBL" id="JAUPID010000020">
    <property type="protein sequence ID" value="MDO7362847.1"/>
    <property type="molecule type" value="Genomic_DNA"/>
</dbReference>
<dbReference type="Gene3D" id="1.10.10.1330">
    <property type="entry name" value="RNA polymerase sigma-54 factor, core-binding domain"/>
    <property type="match status" value="1"/>
</dbReference>
<dbReference type="PANTHER" id="PTHR32248:SF4">
    <property type="entry name" value="RNA POLYMERASE SIGMA-54 FACTOR"/>
    <property type="match status" value="1"/>
</dbReference>
<keyword evidence="4 10" id="KW-0808">Transferase</keyword>
<dbReference type="PROSITE" id="PS00717">
    <property type="entry name" value="SIGMA54_1"/>
    <property type="match status" value="1"/>
</dbReference>